<sequence>MQRLQPDSRGADDMELTTLRRWLYTMMKARSERFMPMKRTVKH</sequence>
<protein>
    <submittedName>
        <fullName evidence="1">Uncharacterized protein</fullName>
    </submittedName>
</protein>
<accession>R4X383</accession>
<dbReference type="STRING" id="758793.BRPE64_CCDS00540"/>
<dbReference type="EMBL" id="AP013060">
    <property type="protein sequence ID" value="BAN26137.1"/>
    <property type="molecule type" value="Genomic_DNA"/>
</dbReference>
<dbReference type="PATRIC" id="fig|758793.3.peg.4381"/>
<name>R4X383_9BURK</name>
<dbReference type="HOGENOM" id="CLU_3230736_0_0_4"/>
<evidence type="ECO:0000313" key="1">
    <source>
        <dbReference type="EMBL" id="BAN26137.1"/>
    </source>
</evidence>
<evidence type="ECO:0000313" key="2">
    <source>
        <dbReference type="Proteomes" id="UP000013966"/>
    </source>
</evidence>
<organism evidence="1 2">
    <name type="scientific">Caballeronia insecticola</name>
    <dbReference type="NCBI Taxonomy" id="758793"/>
    <lineage>
        <taxon>Bacteria</taxon>
        <taxon>Pseudomonadati</taxon>
        <taxon>Pseudomonadota</taxon>
        <taxon>Betaproteobacteria</taxon>
        <taxon>Burkholderiales</taxon>
        <taxon>Burkholderiaceae</taxon>
        <taxon>Caballeronia</taxon>
    </lineage>
</organism>
<dbReference type="Proteomes" id="UP000013966">
    <property type="component" value="Chromosome 3"/>
</dbReference>
<keyword evidence="2" id="KW-1185">Reference proteome</keyword>
<proteinExistence type="predicted"/>
<reference evidence="1 2" key="1">
    <citation type="journal article" date="2013" name="Genome Announc.">
        <title>Complete Genome Sequence of Burkholderia sp. Strain RPE64, Bacterial Symbiont of the Bean Bug Riptortus pedestris.</title>
        <authorList>
            <person name="Shibata T.F."/>
            <person name="Maeda T."/>
            <person name="Nikoh N."/>
            <person name="Yamaguchi K."/>
            <person name="Oshima K."/>
            <person name="Hattori M."/>
            <person name="Nishiyama T."/>
            <person name="Hasebe M."/>
            <person name="Fukatsu T."/>
            <person name="Kikuchi Y."/>
            <person name="Shigenobu S."/>
        </authorList>
    </citation>
    <scope>NUCLEOTIDE SEQUENCE [LARGE SCALE GENOMIC DNA]</scope>
</reference>
<gene>
    <name evidence="1" type="ORF">BRPE64_CCDS00540</name>
</gene>
<reference evidence="1 2" key="2">
    <citation type="journal article" date="2018" name="Int. J. Syst. Evol. Microbiol.">
        <title>Burkholderia insecticola sp. nov., a gut symbiotic bacterium of the bean bug Riptortus pedestris.</title>
        <authorList>
            <person name="Takeshita K."/>
            <person name="Tamaki H."/>
            <person name="Ohbayashi T."/>
            <person name="Meng X.-Y."/>
            <person name="Sone T."/>
            <person name="Mitani Y."/>
            <person name="Peeters C."/>
            <person name="Kikuchi Y."/>
            <person name="Vandamme P."/>
        </authorList>
    </citation>
    <scope>NUCLEOTIDE SEQUENCE [LARGE SCALE GENOMIC DNA]</scope>
    <source>
        <strain evidence="1">RPE64</strain>
    </source>
</reference>
<dbReference type="KEGG" id="buo:BRPE64_CCDS00540"/>
<dbReference type="AlphaFoldDB" id="R4X383"/>